<dbReference type="Gene3D" id="3.20.20.300">
    <property type="entry name" value="Glycoside hydrolase, family 3, N-terminal domain"/>
    <property type="match status" value="1"/>
</dbReference>
<dbReference type="Gene3D" id="3.40.50.1700">
    <property type="entry name" value="Glycoside hydrolase family 3 C-terminal domain"/>
    <property type="match status" value="1"/>
</dbReference>
<dbReference type="Gene3D" id="2.60.120.260">
    <property type="entry name" value="Galactose-binding domain-like"/>
    <property type="match status" value="1"/>
</dbReference>
<dbReference type="InterPro" id="IPR017853">
    <property type="entry name" value="GH"/>
</dbReference>
<dbReference type="InterPro" id="IPR050288">
    <property type="entry name" value="Cellulose_deg_GH3"/>
</dbReference>
<dbReference type="Proteomes" id="UP001321542">
    <property type="component" value="Chromosome"/>
</dbReference>
<dbReference type="RefSeq" id="WP_286257014.1">
    <property type="nucleotide sequence ID" value="NZ_AP018448.1"/>
</dbReference>
<proteinExistence type="inferred from homology"/>
<accession>A0ABN5VXC4</accession>
<evidence type="ECO:0000259" key="3">
    <source>
        <dbReference type="PROSITE" id="PS51820"/>
    </source>
</evidence>
<organism evidence="4 5">
    <name type="scientific">Streptomyces graminofaciens</name>
    <dbReference type="NCBI Taxonomy" id="68212"/>
    <lineage>
        <taxon>Bacteria</taxon>
        <taxon>Bacillati</taxon>
        <taxon>Actinomycetota</taxon>
        <taxon>Actinomycetes</taxon>
        <taxon>Kitasatosporales</taxon>
        <taxon>Streptomycetaceae</taxon>
        <taxon>Streptomyces</taxon>
    </lineage>
</organism>
<name>A0ABN5VXC4_9ACTN</name>
<dbReference type="SMART" id="SM01217">
    <property type="entry name" value="Fn3_like"/>
    <property type="match status" value="1"/>
</dbReference>
<dbReference type="InterPro" id="IPR037524">
    <property type="entry name" value="PA14/GLEYA"/>
</dbReference>
<dbReference type="PANTHER" id="PTHR42715:SF10">
    <property type="entry name" value="BETA-GLUCOSIDASE"/>
    <property type="match status" value="1"/>
</dbReference>
<dbReference type="Pfam" id="PF07691">
    <property type="entry name" value="PA14"/>
    <property type="match status" value="1"/>
</dbReference>
<dbReference type="Pfam" id="PF01915">
    <property type="entry name" value="Glyco_hydro_3_C"/>
    <property type="match status" value="1"/>
</dbReference>
<protein>
    <submittedName>
        <fullName evidence="4">Glycosyl hydrolase family 3 N-terminal domain protein</fullName>
    </submittedName>
</protein>
<evidence type="ECO:0000313" key="4">
    <source>
        <dbReference type="EMBL" id="BBC36751.1"/>
    </source>
</evidence>
<reference evidence="4 5" key="1">
    <citation type="journal article" date="2010" name="ChemBioChem">
        <title>Cloning and characterization of the biosynthetic gene cluster of 16-membered macrolide antibiotic FD-891: involvement of a dual functional cytochrome P450 monooxygenase catalyzing epoxidation and hydroxylation.</title>
        <authorList>
            <person name="Kudo F."/>
            <person name="Motegi A."/>
            <person name="Mizoue K."/>
            <person name="Eguchi T."/>
        </authorList>
    </citation>
    <scope>NUCLEOTIDE SEQUENCE [LARGE SCALE GENOMIC DNA]</scope>
    <source>
        <strain evidence="4 5">A-8890</strain>
    </source>
</reference>
<comment type="similarity">
    <text evidence="1">Belongs to the glycosyl hydrolase 3 family.</text>
</comment>
<dbReference type="SUPFAM" id="SSF52279">
    <property type="entry name" value="Beta-D-glucan exohydrolase, C-terminal domain"/>
    <property type="match status" value="1"/>
</dbReference>
<dbReference type="InterPro" id="IPR001764">
    <property type="entry name" value="Glyco_hydro_3_N"/>
</dbReference>
<dbReference type="InterPro" id="IPR002772">
    <property type="entry name" value="Glyco_hydro_3_C"/>
</dbReference>
<dbReference type="GO" id="GO:0016787">
    <property type="term" value="F:hydrolase activity"/>
    <property type="evidence" value="ECO:0007669"/>
    <property type="project" value="UniProtKB-KW"/>
</dbReference>
<evidence type="ECO:0000313" key="5">
    <source>
        <dbReference type="Proteomes" id="UP001321542"/>
    </source>
</evidence>
<keyword evidence="2 4" id="KW-0378">Hydrolase</keyword>
<keyword evidence="5" id="KW-1185">Reference proteome</keyword>
<dbReference type="InterPro" id="IPR013783">
    <property type="entry name" value="Ig-like_fold"/>
</dbReference>
<feature type="domain" description="PA14" evidence="3">
    <location>
        <begin position="402"/>
        <end position="557"/>
    </location>
</feature>
<dbReference type="InterPro" id="IPR036962">
    <property type="entry name" value="Glyco_hydro_3_N_sf"/>
</dbReference>
<dbReference type="InterPro" id="IPR026891">
    <property type="entry name" value="Fn3-like"/>
</dbReference>
<dbReference type="EMBL" id="AP018448">
    <property type="protein sequence ID" value="BBC36751.1"/>
    <property type="molecule type" value="Genomic_DNA"/>
</dbReference>
<reference evidence="4 5" key="2">
    <citation type="journal article" date="2023" name="ChemBioChem">
        <title>Acyltransferase Domain Exchange between Two Independent Type I Polyketide Synthases in the Same Producer Strain of Macrolide Antibiotics.</title>
        <authorList>
            <person name="Kudo F."/>
            <person name="Kishikawa K."/>
            <person name="Tsuboi K."/>
            <person name="Kido T."/>
            <person name="Usui T."/>
            <person name="Hashimoto J."/>
            <person name="Shin-Ya K."/>
            <person name="Miyanaga A."/>
            <person name="Eguchi T."/>
        </authorList>
    </citation>
    <scope>NUCLEOTIDE SEQUENCE [LARGE SCALE GENOMIC DNA]</scope>
    <source>
        <strain evidence="4 5">A-8890</strain>
    </source>
</reference>
<gene>
    <name evidence="4" type="ORF">SGFS_080450</name>
</gene>
<dbReference type="PROSITE" id="PS51820">
    <property type="entry name" value="PA14"/>
    <property type="match status" value="1"/>
</dbReference>
<dbReference type="Gene3D" id="2.60.40.10">
    <property type="entry name" value="Immunoglobulins"/>
    <property type="match status" value="1"/>
</dbReference>
<evidence type="ECO:0000256" key="2">
    <source>
        <dbReference type="ARBA" id="ARBA00022801"/>
    </source>
</evidence>
<dbReference type="SUPFAM" id="SSF51445">
    <property type="entry name" value="(Trans)glycosidases"/>
    <property type="match status" value="1"/>
</dbReference>
<dbReference type="InterPro" id="IPR036881">
    <property type="entry name" value="Glyco_hydro_3_C_sf"/>
</dbReference>
<sequence length="818" mass="86825">MAETRSTRSATTADEAREAVVEAALGKLDLDAKARLLAGQDMWTLPALPEIGLRSLVMSDGPIGVRGVRWTADDPSVALPSPTALAATWDPELARRAGVLLAQEARRKGVHVLLAPTVNLHRSPLGGRHFEAYSEDPYLTGEIGSGYVTGVQSGGVGTTVKHFVANDAETDRFTVNNLVSERALRELYLAPFEAIVANAHPWGIMTAYNTVNGTTMTEHHYLVNDVLRGEWGFDGFNVSDWMAARSTTGALTGGLDVAMPGPVTVYGEALAAAVRAGEADESKVDEAVRRVLRLAARVGILEGADPVVPEPPAPVDGEALAREIARRAFVLVRNEAGALPLRPGTEVALLGAAARDARVLGGGSATVFPARTVSPLDGLTAALPDGTLTYALGADPNEELAVADKGFTLRAVCRDATGTVIGIGSAPNGQIQWMGSDLPDGVTHDVLHTVELTGTFTPRTTGTHTFGIKGLGAFKLTVDGTTHFDAAQTTDKDDPFEAFFGAPVPRAQAELTEGEPVEVSLTHVVALPADIPFKVIGFSLCHQEPQRDADELIAEAVEAARAADTAVVVVATTDRVESEGFDRTTTRLPGRQDDLVRAVAAANPHTVVVVNSGSPVELPWRDEVAAILLTWFPGQEGGAALADVLTGTHEPGGRLPTTWGPLQEAPVTQVTPANGELTYDEGVFIGYSAWEKTSTPPSYPFGHGLGYTDWTYESLEITAGTTAKIRVRNTGERAGREVVQVYLAPTTPDTDRPARRLAGFALVEAGPGEATEAVVELPRRAFETWDEKTDSWTYRRGSYEVEAGRSITDRRVTATIQA</sequence>
<dbReference type="PRINTS" id="PR00133">
    <property type="entry name" value="GLHYDRLASE3"/>
</dbReference>
<dbReference type="Pfam" id="PF00933">
    <property type="entry name" value="Glyco_hydro_3"/>
    <property type="match status" value="1"/>
</dbReference>
<dbReference type="PANTHER" id="PTHR42715">
    <property type="entry name" value="BETA-GLUCOSIDASE"/>
    <property type="match status" value="1"/>
</dbReference>
<dbReference type="Pfam" id="PF14310">
    <property type="entry name" value="Fn3-like"/>
    <property type="match status" value="1"/>
</dbReference>
<dbReference type="SUPFAM" id="SSF56988">
    <property type="entry name" value="Anthrax protective antigen"/>
    <property type="match status" value="1"/>
</dbReference>
<evidence type="ECO:0000256" key="1">
    <source>
        <dbReference type="ARBA" id="ARBA00005336"/>
    </source>
</evidence>
<dbReference type="InterPro" id="IPR011658">
    <property type="entry name" value="PA14_dom"/>
</dbReference>